<proteinExistence type="predicted"/>
<accession>A0A1M7SY46</accession>
<gene>
    <name evidence="2" type="ORF">SAMN02745193_02584</name>
</gene>
<dbReference type="EMBL" id="FRDF01000016">
    <property type="protein sequence ID" value="SHN63412.1"/>
    <property type="molecule type" value="Genomic_DNA"/>
</dbReference>
<organism evidence="2 3">
    <name type="scientific">Erythrobacter sanguineus</name>
    <dbReference type="NCBI Taxonomy" id="198312"/>
    <lineage>
        <taxon>Bacteria</taxon>
        <taxon>Pseudomonadati</taxon>
        <taxon>Pseudomonadota</taxon>
        <taxon>Alphaproteobacteria</taxon>
        <taxon>Sphingomonadales</taxon>
        <taxon>Erythrobacteraceae</taxon>
        <taxon>Erythrobacter/Porphyrobacter group</taxon>
        <taxon>Erythrobacter</taxon>
    </lineage>
</organism>
<evidence type="ECO:0000313" key="3">
    <source>
        <dbReference type="Proteomes" id="UP000184391"/>
    </source>
</evidence>
<keyword evidence="2" id="KW-0969">Cilium</keyword>
<dbReference type="STRING" id="198312.SAMN02745193_02584"/>
<name>A0A1M7SY46_9SPHN</name>
<sequence>MASSSDWLGALAAPPSPEPGWLSLLGEPADFRELARFGAPDPEAARAPAATPAPHADLAPDALALAYAEGAAAGRAAALAEAERDAARQRELRLAFRRLDAAALDALSTDLADTVIALCDGVLAGHATDREALLARCRAAAVRIGGAAAALRLHLHPDDIEQLGPEALADWAVIADSALEPGALLLEGPDGAVRDGPADWRRTIAAAVRG</sequence>
<dbReference type="OrthoDB" id="7506803at2"/>
<dbReference type="AlphaFoldDB" id="A0A1M7SY46"/>
<evidence type="ECO:0000313" key="2">
    <source>
        <dbReference type="EMBL" id="SHN63412.1"/>
    </source>
</evidence>
<keyword evidence="2" id="KW-0966">Cell projection</keyword>
<keyword evidence="3" id="KW-1185">Reference proteome</keyword>
<evidence type="ECO:0000256" key="1">
    <source>
        <dbReference type="SAM" id="MobiDB-lite"/>
    </source>
</evidence>
<dbReference type="Proteomes" id="UP000184391">
    <property type="component" value="Unassembled WGS sequence"/>
</dbReference>
<dbReference type="RefSeq" id="WP_072675425.1">
    <property type="nucleotide sequence ID" value="NZ_FRDF01000016.1"/>
</dbReference>
<protein>
    <submittedName>
        <fullName evidence="2">Flagellar assembly protein FliH</fullName>
    </submittedName>
</protein>
<reference evidence="3" key="1">
    <citation type="submission" date="2016-12" db="EMBL/GenBank/DDBJ databases">
        <authorList>
            <person name="Varghese N."/>
            <person name="Submissions S."/>
        </authorList>
    </citation>
    <scope>NUCLEOTIDE SEQUENCE [LARGE SCALE GENOMIC DNA]</scope>
    <source>
        <strain evidence="3">DSM 11032</strain>
    </source>
</reference>
<keyword evidence="2" id="KW-0282">Flagellum</keyword>
<feature type="region of interest" description="Disordered" evidence="1">
    <location>
        <begin position="1"/>
        <end position="24"/>
    </location>
</feature>